<protein>
    <submittedName>
        <fullName evidence="2">Uncharacterized protein</fullName>
    </submittedName>
</protein>
<dbReference type="KEGG" id="aar:Acear_0966"/>
<evidence type="ECO:0000313" key="2">
    <source>
        <dbReference type="EMBL" id="ADL12496.1"/>
    </source>
</evidence>
<dbReference type="STRING" id="574087.Acear_0966"/>
<evidence type="ECO:0000313" key="3">
    <source>
        <dbReference type="Proteomes" id="UP000001661"/>
    </source>
</evidence>
<accession>D9QPQ5</accession>
<feature type="transmembrane region" description="Helical" evidence="1">
    <location>
        <begin position="69"/>
        <end position="89"/>
    </location>
</feature>
<keyword evidence="1" id="KW-0472">Membrane</keyword>
<proteinExistence type="predicted"/>
<dbReference type="HOGENOM" id="CLU_122311_1_0_9"/>
<dbReference type="EMBL" id="CP002105">
    <property type="protein sequence ID" value="ADL12496.1"/>
    <property type="molecule type" value="Genomic_DNA"/>
</dbReference>
<keyword evidence="3" id="KW-1185">Reference proteome</keyword>
<feature type="transmembrane region" description="Helical" evidence="1">
    <location>
        <begin position="101"/>
        <end position="118"/>
    </location>
</feature>
<dbReference type="eggNOG" id="ENOG50348H7">
    <property type="taxonomic scope" value="Bacteria"/>
</dbReference>
<sequence>MMSIFKYLGLVKYNFTQMTAGIFVRESALSSPFALAVGLVSDFAVASLLGIILVYIMRMTGKDYPISKGFLYGVMIHIVVYGLAKTLNITSVELLNPVSNFIVLFPNITFGIFSALFIERYGILEVGTT</sequence>
<dbReference type="Proteomes" id="UP000001661">
    <property type="component" value="Chromosome"/>
</dbReference>
<evidence type="ECO:0000256" key="1">
    <source>
        <dbReference type="SAM" id="Phobius"/>
    </source>
</evidence>
<keyword evidence="1" id="KW-1133">Transmembrane helix</keyword>
<feature type="transmembrane region" description="Helical" evidence="1">
    <location>
        <begin position="33"/>
        <end position="57"/>
    </location>
</feature>
<name>D9QPQ5_ACEAZ</name>
<dbReference type="AlphaFoldDB" id="D9QPQ5"/>
<gene>
    <name evidence="2" type="ordered locus">Acear_0966</name>
</gene>
<organism evidence="2 3">
    <name type="scientific">Acetohalobium arabaticum (strain ATCC 49924 / DSM 5501 / Z-7288)</name>
    <dbReference type="NCBI Taxonomy" id="574087"/>
    <lineage>
        <taxon>Bacteria</taxon>
        <taxon>Bacillati</taxon>
        <taxon>Bacillota</taxon>
        <taxon>Clostridia</taxon>
        <taxon>Halanaerobiales</taxon>
        <taxon>Halobacteroidaceae</taxon>
        <taxon>Acetohalobium</taxon>
    </lineage>
</organism>
<reference evidence="2 3" key="1">
    <citation type="journal article" date="2010" name="Stand. Genomic Sci.">
        <title>Complete genome sequence of Acetohalobium arabaticum type strain (Z-7288).</title>
        <authorList>
            <person name="Sikorski J."/>
            <person name="Lapidus A."/>
            <person name="Chertkov O."/>
            <person name="Lucas S."/>
            <person name="Copeland A."/>
            <person name="Glavina Del Rio T."/>
            <person name="Nolan M."/>
            <person name="Tice H."/>
            <person name="Cheng J.F."/>
            <person name="Han C."/>
            <person name="Brambilla E."/>
            <person name="Pitluck S."/>
            <person name="Liolios K."/>
            <person name="Ivanova N."/>
            <person name="Mavromatis K."/>
            <person name="Mikhailova N."/>
            <person name="Pati A."/>
            <person name="Bruce D."/>
            <person name="Detter C."/>
            <person name="Tapia R."/>
            <person name="Goodwin L."/>
            <person name="Chen A."/>
            <person name="Palaniappan K."/>
            <person name="Land M."/>
            <person name="Hauser L."/>
            <person name="Chang Y.J."/>
            <person name="Jeffries C.D."/>
            <person name="Rohde M."/>
            <person name="Goker M."/>
            <person name="Spring S."/>
            <person name="Woyke T."/>
            <person name="Bristow J."/>
            <person name="Eisen J.A."/>
            <person name="Markowitz V."/>
            <person name="Hugenholtz P."/>
            <person name="Kyrpides N.C."/>
            <person name="Klenk H.P."/>
        </authorList>
    </citation>
    <scope>NUCLEOTIDE SEQUENCE [LARGE SCALE GENOMIC DNA]</scope>
    <source>
        <strain evidence="3">ATCC 49924 / DSM 5501 / Z-7288</strain>
    </source>
</reference>
<keyword evidence="1" id="KW-0812">Transmembrane</keyword>